<evidence type="ECO:0000259" key="1">
    <source>
        <dbReference type="Pfam" id="PF01507"/>
    </source>
</evidence>
<protein>
    <submittedName>
        <fullName evidence="2">Phosphoadenosine phosphosulfate reductase family protein</fullName>
    </submittedName>
</protein>
<accession>A0A1I5Z7V5</accession>
<keyword evidence="3" id="KW-1185">Reference proteome</keyword>
<dbReference type="GO" id="GO:0003824">
    <property type="term" value="F:catalytic activity"/>
    <property type="evidence" value="ECO:0007669"/>
    <property type="project" value="InterPro"/>
</dbReference>
<feature type="domain" description="Phosphoadenosine phosphosulphate reductase" evidence="1">
    <location>
        <begin position="3"/>
        <end position="117"/>
    </location>
</feature>
<reference evidence="3" key="1">
    <citation type="submission" date="2016-10" db="EMBL/GenBank/DDBJ databases">
        <authorList>
            <person name="Varghese N."/>
            <person name="Submissions S."/>
        </authorList>
    </citation>
    <scope>NUCLEOTIDE SEQUENCE [LARGE SCALE GENOMIC DNA]</scope>
    <source>
        <strain evidence="3">OR362-8,ATCC BAA-1266,JCM 13504</strain>
    </source>
</reference>
<dbReference type="PANTHER" id="PTHR43196">
    <property type="entry name" value="SULFATE ADENYLYLTRANSFERASE SUBUNIT 2"/>
    <property type="match status" value="1"/>
</dbReference>
<proteinExistence type="predicted"/>
<dbReference type="Proteomes" id="UP000199029">
    <property type="component" value="Unassembled WGS sequence"/>
</dbReference>
<organism evidence="2 3">
    <name type="scientific">Hymenobacter arizonensis</name>
    <name type="common">Siccationidurans arizonensis</name>
    <dbReference type="NCBI Taxonomy" id="1227077"/>
    <lineage>
        <taxon>Bacteria</taxon>
        <taxon>Pseudomonadati</taxon>
        <taxon>Bacteroidota</taxon>
        <taxon>Cytophagia</taxon>
        <taxon>Cytophagales</taxon>
        <taxon>Hymenobacteraceae</taxon>
        <taxon>Hymenobacter</taxon>
    </lineage>
</organism>
<dbReference type="InterPro" id="IPR002500">
    <property type="entry name" value="PAPS_reduct_dom"/>
</dbReference>
<sequence>MGISGGKDSAALAIYLRDKHPELDIEYYFSDTGKELDETYELISNLENYLGKTITRLEAAPDSPEDSFDHFVKVYGGYLPSSSARWCTKKLKLEPFEQFVGNDPVVSYVGIRGDEDREGYISRKPNIQSIFPFRRNIWSEDVIQKVLQADALPRLSSHYRELSDPAQHSRLLPLVDAPLSRGFSQTQKLNALLDADVRLFNRVVFAFLRDTAYPLAQAAEFSLLDNDENLVRADIFHLLRKSGVGVPAYYEKITFEVDGKKGEYARSRSGCFFCFFQQKIEWVWLYEQHPKKFALAQAYEKDGYTWMEESLNDLIKPERIRRIKLDALAKQQKNSFSTSAYLLDVLDDEEEVGCASCFI</sequence>
<dbReference type="Gene3D" id="3.40.50.620">
    <property type="entry name" value="HUPs"/>
    <property type="match status" value="1"/>
</dbReference>
<dbReference type="SUPFAM" id="SSF52402">
    <property type="entry name" value="Adenine nucleotide alpha hydrolases-like"/>
    <property type="match status" value="1"/>
</dbReference>
<dbReference type="AlphaFoldDB" id="A0A1I5Z7V5"/>
<dbReference type="InterPro" id="IPR014729">
    <property type="entry name" value="Rossmann-like_a/b/a_fold"/>
</dbReference>
<dbReference type="RefSeq" id="WP_234795090.1">
    <property type="nucleotide sequence ID" value="NZ_FOXS01000003.1"/>
</dbReference>
<dbReference type="PANTHER" id="PTHR43196:SF2">
    <property type="entry name" value="PHOSPHOADENOSINE PHOSPHOSULFATE REDUCTASE"/>
    <property type="match status" value="1"/>
</dbReference>
<evidence type="ECO:0000313" key="2">
    <source>
        <dbReference type="EMBL" id="SFQ52553.1"/>
    </source>
</evidence>
<name>A0A1I5Z7V5_HYMAR</name>
<dbReference type="InterPro" id="IPR050128">
    <property type="entry name" value="Sulfate_adenylyltrnsfr_sub2"/>
</dbReference>
<dbReference type="Pfam" id="PF01507">
    <property type="entry name" value="PAPS_reduct"/>
    <property type="match status" value="1"/>
</dbReference>
<dbReference type="STRING" id="1227077.SAMN04515668_2795"/>
<evidence type="ECO:0000313" key="3">
    <source>
        <dbReference type="Proteomes" id="UP000199029"/>
    </source>
</evidence>
<dbReference type="EMBL" id="FOXS01000003">
    <property type="protein sequence ID" value="SFQ52553.1"/>
    <property type="molecule type" value="Genomic_DNA"/>
</dbReference>
<gene>
    <name evidence="2" type="ORF">SAMN04515668_2795</name>
</gene>